<name>A0A916JA42_9BACT</name>
<reference evidence="1" key="1">
    <citation type="submission" date="2021-04" db="EMBL/GenBank/DDBJ databases">
        <authorList>
            <person name="Rodrigo-Torres L."/>
            <person name="Arahal R. D."/>
            <person name="Lucena T."/>
        </authorList>
    </citation>
    <scope>NUCLEOTIDE SEQUENCE</scope>
    <source>
        <strain evidence="1">CECT 9275</strain>
    </source>
</reference>
<accession>A0A916JA42</accession>
<sequence>MLVNFSMRYIKDIPDQRYKIGIYQWNNKYIIKIESGLYEQTYKIEEYEVASVAELESVFDENFMNCITARFDAMDNDFMLTLRRNEIIF</sequence>
<comment type="caution">
    <text evidence="1">The sequence shown here is derived from an EMBL/GenBank/DDBJ whole genome shotgun (WGS) entry which is preliminary data.</text>
</comment>
<evidence type="ECO:0000313" key="2">
    <source>
        <dbReference type="Proteomes" id="UP000680038"/>
    </source>
</evidence>
<dbReference type="Proteomes" id="UP000680038">
    <property type="component" value="Unassembled WGS sequence"/>
</dbReference>
<keyword evidence="2" id="KW-1185">Reference proteome</keyword>
<protein>
    <submittedName>
        <fullName evidence="1">Uncharacterized protein</fullName>
    </submittedName>
</protein>
<organism evidence="1 2">
    <name type="scientific">Dyadobacter helix</name>
    <dbReference type="NCBI Taxonomy" id="2822344"/>
    <lineage>
        <taxon>Bacteria</taxon>
        <taxon>Pseudomonadati</taxon>
        <taxon>Bacteroidota</taxon>
        <taxon>Cytophagia</taxon>
        <taxon>Cytophagales</taxon>
        <taxon>Spirosomataceae</taxon>
        <taxon>Dyadobacter</taxon>
    </lineage>
</organism>
<proteinExistence type="predicted"/>
<dbReference type="EMBL" id="CAJRAF010000002">
    <property type="protein sequence ID" value="CAG4997616.1"/>
    <property type="molecule type" value="Genomic_DNA"/>
</dbReference>
<evidence type="ECO:0000313" key="1">
    <source>
        <dbReference type="EMBL" id="CAG4997616.1"/>
    </source>
</evidence>
<dbReference type="AlphaFoldDB" id="A0A916JA42"/>
<gene>
    <name evidence="1" type="ORF">DYBT9275_01814</name>
</gene>